<evidence type="ECO:0000256" key="1">
    <source>
        <dbReference type="ARBA" id="ARBA00004141"/>
    </source>
</evidence>
<dbReference type="EMBL" id="JACHIV010000001">
    <property type="protein sequence ID" value="MBB5071086.1"/>
    <property type="molecule type" value="Genomic_DNA"/>
</dbReference>
<keyword evidence="8" id="KW-1185">Reference proteome</keyword>
<gene>
    <name evidence="7" type="ORF">BJ969_004174</name>
</gene>
<sequence>MQQATETATARSTGRRGHYWRLISRFAAASVVATGISQLVFVGSYALGALPVVSTVLAWLAGAVPNFVLNRRTWGGGGRSALRGEIVRYAALSVGTALLAALATSGAEQLALDAFPHDRLPQVAIVWGAFLATYLVMFVVKFFVIDRFIFTARERPPRAR</sequence>
<proteinExistence type="predicted"/>
<comment type="subcellular location">
    <subcellularLocation>
        <location evidence="1">Membrane</location>
        <topology evidence="1">Multi-pass membrane protein</topology>
    </subcellularLocation>
</comment>
<dbReference type="Proteomes" id="UP000580474">
    <property type="component" value="Unassembled WGS sequence"/>
</dbReference>
<dbReference type="RefSeq" id="WP_184481161.1">
    <property type="nucleotide sequence ID" value="NZ_JACHIV010000001.1"/>
</dbReference>
<accession>A0A840NFA4</accession>
<evidence type="ECO:0000256" key="3">
    <source>
        <dbReference type="ARBA" id="ARBA00022989"/>
    </source>
</evidence>
<comment type="caution">
    <text evidence="7">The sequence shown here is derived from an EMBL/GenBank/DDBJ whole genome shotgun (WGS) entry which is preliminary data.</text>
</comment>
<evidence type="ECO:0000256" key="2">
    <source>
        <dbReference type="ARBA" id="ARBA00022692"/>
    </source>
</evidence>
<dbReference type="GO" id="GO:0000271">
    <property type="term" value="P:polysaccharide biosynthetic process"/>
    <property type="evidence" value="ECO:0007669"/>
    <property type="project" value="InterPro"/>
</dbReference>
<reference evidence="7 8" key="1">
    <citation type="submission" date="2020-08" db="EMBL/GenBank/DDBJ databases">
        <title>Sequencing the genomes of 1000 actinobacteria strains.</title>
        <authorList>
            <person name="Klenk H.-P."/>
        </authorList>
    </citation>
    <scope>NUCLEOTIDE SEQUENCE [LARGE SCALE GENOMIC DNA]</scope>
    <source>
        <strain evidence="7 8">DSM 45582</strain>
    </source>
</reference>
<evidence type="ECO:0000313" key="8">
    <source>
        <dbReference type="Proteomes" id="UP000580474"/>
    </source>
</evidence>
<evidence type="ECO:0000256" key="4">
    <source>
        <dbReference type="ARBA" id="ARBA00023136"/>
    </source>
</evidence>
<evidence type="ECO:0000256" key="5">
    <source>
        <dbReference type="SAM" id="Phobius"/>
    </source>
</evidence>
<organism evidence="7 8">
    <name type="scientific">Saccharopolyspora gloriosae</name>
    <dbReference type="NCBI Taxonomy" id="455344"/>
    <lineage>
        <taxon>Bacteria</taxon>
        <taxon>Bacillati</taxon>
        <taxon>Actinomycetota</taxon>
        <taxon>Actinomycetes</taxon>
        <taxon>Pseudonocardiales</taxon>
        <taxon>Pseudonocardiaceae</taxon>
        <taxon>Saccharopolyspora</taxon>
    </lineage>
</organism>
<feature type="domain" description="GtrA/DPMS transmembrane" evidence="6">
    <location>
        <begin position="25"/>
        <end position="150"/>
    </location>
</feature>
<keyword evidence="4 5" id="KW-0472">Membrane</keyword>
<protein>
    <submittedName>
        <fullName evidence="7">Putative flippase GtrA</fullName>
    </submittedName>
</protein>
<keyword evidence="3 5" id="KW-1133">Transmembrane helix</keyword>
<feature type="transmembrane region" description="Helical" evidence="5">
    <location>
        <begin position="89"/>
        <end position="112"/>
    </location>
</feature>
<feature type="transmembrane region" description="Helical" evidence="5">
    <location>
        <begin position="47"/>
        <end position="69"/>
    </location>
</feature>
<dbReference type="GO" id="GO:0016020">
    <property type="term" value="C:membrane"/>
    <property type="evidence" value="ECO:0007669"/>
    <property type="project" value="UniProtKB-SubCell"/>
</dbReference>
<feature type="transmembrane region" description="Helical" evidence="5">
    <location>
        <begin position="22"/>
        <end position="41"/>
    </location>
</feature>
<evidence type="ECO:0000259" key="6">
    <source>
        <dbReference type="Pfam" id="PF04138"/>
    </source>
</evidence>
<dbReference type="Pfam" id="PF04138">
    <property type="entry name" value="GtrA_DPMS_TM"/>
    <property type="match status" value="1"/>
</dbReference>
<evidence type="ECO:0000313" key="7">
    <source>
        <dbReference type="EMBL" id="MBB5071086.1"/>
    </source>
</evidence>
<dbReference type="InterPro" id="IPR007267">
    <property type="entry name" value="GtrA_DPMS_TM"/>
</dbReference>
<dbReference type="AlphaFoldDB" id="A0A840NFA4"/>
<feature type="transmembrane region" description="Helical" evidence="5">
    <location>
        <begin position="124"/>
        <end position="145"/>
    </location>
</feature>
<name>A0A840NFA4_9PSEU</name>
<keyword evidence="2 5" id="KW-0812">Transmembrane</keyword>